<dbReference type="Pfam" id="PF18175">
    <property type="entry name" value="HU-CCDC81_bac_2"/>
    <property type="match status" value="1"/>
</dbReference>
<organism evidence="2 3">
    <name type="scientific">Flavobacterium akiainvivens</name>
    <dbReference type="NCBI Taxonomy" id="1202724"/>
    <lineage>
        <taxon>Bacteria</taxon>
        <taxon>Pseudomonadati</taxon>
        <taxon>Bacteroidota</taxon>
        <taxon>Flavobacteriia</taxon>
        <taxon>Flavobacteriales</taxon>
        <taxon>Flavobacteriaceae</taxon>
        <taxon>Flavobacterium</taxon>
    </lineage>
</organism>
<accession>A0A0M9VK11</accession>
<protein>
    <submittedName>
        <fullName evidence="2">Sporulation protein</fullName>
    </submittedName>
</protein>
<evidence type="ECO:0000259" key="1">
    <source>
        <dbReference type="PROSITE" id="PS51724"/>
    </source>
</evidence>
<dbReference type="Pfam" id="PF05036">
    <property type="entry name" value="SPOR"/>
    <property type="match status" value="1"/>
</dbReference>
<dbReference type="GO" id="GO:0042834">
    <property type="term" value="F:peptidoglycan binding"/>
    <property type="evidence" value="ECO:0007669"/>
    <property type="project" value="InterPro"/>
</dbReference>
<dbReference type="InterPro" id="IPR041268">
    <property type="entry name" value="HU-CCDC81_bac_2"/>
</dbReference>
<dbReference type="PATRIC" id="fig|1202724.3.peg.3053"/>
<dbReference type="Pfam" id="PF18174">
    <property type="entry name" value="HU-CCDC81_bac_1"/>
    <property type="match status" value="1"/>
</dbReference>
<dbReference type="STRING" id="1202724.AM493_14705"/>
<dbReference type="InterPro" id="IPR007730">
    <property type="entry name" value="SPOR-like_dom"/>
</dbReference>
<sequence>MRIEKHISALLYRYQCVTVPGFGAFLAEVRPAVADNATNTFYPPKKAVSFNANVKNNDGLLANHIALQEKISYSEAVTLINTAVTTWKQQLDNLDVITLKNIGDFGLNAEGSLVFSPADNTNYLATAFGLASVVSHQVKREVLKAEVEELEEKAPIIFTPERKRSYSYLKYAAVFAVVAGVGGTALVNYRNAQIAQQTLAVEKAVQQKVQQRIQEATFFIETPLPAVTMPVDETLPANLHYHIIAGAFKSEENADKAVAELKTKGFKSQRLAPTKYGLYPVTYNSFATRQEANAGMKELHKTTDPGAWVLTIE</sequence>
<reference evidence="2 3" key="1">
    <citation type="submission" date="2015-08" db="EMBL/GenBank/DDBJ databases">
        <title>Whole genome sequence of Flavobacterium akiainvivens IK-1T, from decaying Wikstroemia oahuensis, an endemic Hawaiian shrub.</title>
        <authorList>
            <person name="Wan X."/>
            <person name="Hou S."/>
            <person name="Saito J."/>
            <person name="Donachie S."/>
        </authorList>
    </citation>
    <scope>NUCLEOTIDE SEQUENCE [LARGE SCALE GENOMIC DNA]</scope>
    <source>
        <strain evidence="2 3">IK-1</strain>
    </source>
</reference>
<dbReference type="EMBL" id="LIYD01000005">
    <property type="protein sequence ID" value="KOS08366.1"/>
    <property type="molecule type" value="Genomic_DNA"/>
</dbReference>
<name>A0A0M9VK11_9FLAO</name>
<dbReference type="InterPro" id="IPR040495">
    <property type="entry name" value="HU-CCDC81_bac_1"/>
</dbReference>
<proteinExistence type="predicted"/>
<comment type="caution">
    <text evidence="2">The sequence shown here is derived from an EMBL/GenBank/DDBJ whole genome shotgun (WGS) entry which is preliminary data.</text>
</comment>
<dbReference type="OrthoDB" id="653949at2"/>
<gene>
    <name evidence="2" type="ORF">AM493_14705</name>
</gene>
<dbReference type="InterPro" id="IPR036680">
    <property type="entry name" value="SPOR-like_sf"/>
</dbReference>
<evidence type="ECO:0000313" key="3">
    <source>
        <dbReference type="Proteomes" id="UP000037755"/>
    </source>
</evidence>
<keyword evidence="3" id="KW-1185">Reference proteome</keyword>
<dbReference type="PROSITE" id="PS51724">
    <property type="entry name" value="SPOR"/>
    <property type="match status" value="1"/>
</dbReference>
<dbReference type="SUPFAM" id="SSF110997">
    <property type="entry name" value="Sporulation related repeat"/>
    <property type="match status" value="1"/>
</dbReference>
<dbReference type="Proteomes" id="UP000037755">
    <property type="component" value="Unassembled WGS sequence"/>
</dbReference>
<dbReference type="AlphaFoldDB" id="A0A0M9VK11"/>
<evidence type="ECO:0000313" key="2">
    <source>
        <dbReference type="EMBL" id="KOS08366.1"/>
    </source>
</evidence>
<feature type="domain" description="SPOR" evidence="1">
    <location>
        <begin position="235"/>
        <end position="312"/>
    </location>
</feature>
<dbReference type="Gene3D" id="3.30.70.1070">
    <property type="entry name" value="Sporulation related repeat"/>
    <property type="match status" value="1"/>
</dbReference>
<dbReference type="RefSeq" id="WP_054410355.1">
    <property type="nucleotide sequence ID" value="NZ_FOYA01000018.1"/>
</dbReference>